<dbReference type="Pfam" id="PF13731">
    <property type="entry name" value="WxL"/>
    <property type="match status" value="1"/>
</dbReference>
<name>A0A242JXG6_9ENTE</name>
<feature type="domain" description="WxL" evidence="2">
    <location>
        <begin position="938"/>
        <end position="1145"/>
    </location>
</feature>
<keyword evidence="5" id="KW-1185">Reference proteome</keyword>
<feature type="compositionally biased region" description="Acidic residues" evidence="1">
    <location>
        <begin position="188"/>
        <end position="212"/>
    </location>
</feature>
<gene>
    <name evidence="4" type="ORF">A5844_001705</name>
</gene>
<evidence type="ECO:0000256" key="1">
    <source>
        <dbReference type="SAM" id="MobiDB-lite"/>
    </source>
</evidence>
<organism evidence="4 5">
    <name type="scientific">Candidatus Enterococcus wittei</name>
    <dbReference type="NCBI Taxonomy" id="1987383"/>
    <lineage>
        <taxon>Bacteria</taxon>
        <taxon>Bacillati</taxon>
        <taxon>Bacillota</taxon>
        <taxon>Bacilli</taxon>
        <taxon>Lactobacillales</taxon>
        <taxon>Enterococcaceae</taxon>
        <taxon>Enterococcus</taxon>
    </lineage>
</organism>
<feature type="domain" description="Bacterial repeat" evidence="3">
    <location>
        <begin position="552"/>
        <end position="625"/>
    </location>
</feature>
<dbReference type="STRING" id="1987383.A5844_001705"/>
<dbReference type="EMBL" id="NGMO01000003">
    <property type="protein sequence ID" value="OTP10008.1"/>
    <property type="molecule type" value="Genomic_DNA"/>
</dbReference>
<feature type="domain" description="Bacterial repeat" evidence="3">
    <location>
        <begin position="716"/>
        <end position="785"/>
    </location>
</feature>
<dbReference type="Pfam" id="PF18998">
    <property type="entry name" value="Flg_new_2"/>
    <property type="match status" value="3"/>
</dbReference>
<feature type="domain" description="Bacterial repeat" evidence="3">
    <location>
        <begin position="631"/>
        <end position="704"/>
    </location>
</feature>
<dbReference type="InterPro" id="IPR027994">
    <property type="entry name" value="WxL_dom"/>
</dbReference>
<sequence length="1147" mass="124572">MTGSRLKKATVVLITTILALQVLLMPVSLVLAETTPNGEVEAVDLQENNLLNSIGSTEPTDFVEPSTDEIQEFSFVTKTSKTIVNQPVTIRFTSKLAANQVLIRIPSNGEILESQFSNGESIQHSHGEYWTLSTKEEQTSFEIPILFKATGSYFLTIDHDADHFYIEVEDSIPEVTTEQPTELKESETNDQSDELQEIESENSQSEELEEQSNESSDTKESHNDSTTIQPIVAIEENLSISEDLIAAEEERILEETRDVQNRSVSNVSNWSQFRSAWNNPGTSIVILNENVVYDSSIWGDSINTRSSSIRIEGTDPSDGVQLTRVNFANSGYSLIMSGSANLSIVGVEIADGAGGALVRDRRTDPVVIHNGSGSIDAHNFLFYMGTGSAGAVVRGQNINLSGRILVYSGQIDGASVTVRGTGIQVLRGGTLTIKPTLFPRYLSSFISSTRNSGLKPILSDASSSIIIQTERLTMSRSVDSMTALPLTSWYRTDVVLGGVNGGTVISSNTDPNDFAQRYEATFSDPLYGALFFNGEGGDWIDPPGPPAQLKLNLHASPVAGGNPTATSVNLPSGGSTAISANPNVGYQFVRWEVVSGGAVLANATNPNTTVMIGAQDATIRAVYELSNQRLTLEASPLEGGNPTAANVNVPSGGSTAINANPNPGYRFLRWEIISGDARVTDITSPNTTITMGMQVARIRAVYESSEQNKQLLFLEASPVEGGNPTSSNVHVEASEIYANPNPGYRFLRWEIVSGNASIGNVLSPDTFVVILGANSEATVRAVYEKLPERLILEASPIEGGNPTSEIDNGPIENVYRIRANPNEGYRFLRWEVVSGDASINYPDWPETFVRVISETATVRAVYEQIKYELSLQASPEEGGNPTLGEASLPQGGTTTIQANPNEGYRFVQWEVLTGEATLRDDKDPDTIVTMGGQDATIQAVYEEERNTVSPVDPLDPEIEVDPENKPELPENQGLLSIDFVSRFNFGSQPISAKDQTYYAQTQRLLNEDGTVNEEEERPNYIQVSDRRSASERNGWQLGVTQEKQFIGEKSQELTGAQLRLMNQQLVTAQSGESPSLQVKNPLTLIPGNKRTLIRAEGSEGTGTWVYRFGDAQSADKSVALDVPKGANPEATKYSTTLTWELSAVPEN</sequence>
<dbReference type="AlphaFoldDB" id="A0A242JXG6"/>
<evidence type="ECO:0000259" key="2">
    <source>
        <dbReference type="Pfam" id="PF13731"/>
    </source>
</evidence>
<proteinExistence type="predicted"/>
<evidence type="ECO:0000313" key="4">
    <source>
        <dbReference type="EMBL" id="OTP10008.1"/>
    </source>
</evidence>
<reference evidence="4 5" key="1">
    <citation type="submission" date="2017-05" db="EMBL/GenBank/DDBJ databases">
        <title>The Genome Sequence of Enterococcus sp. 10A9_DIV0425.</title>
        <authorList>
            <consortium name="The Broad Institute Genomics Platform"/>
            <consortium name="The Broad Institute Genomic Center for Infectious Diseases"/>
            <person name="Earl A."/>
            <person name="Manson A."/>
            <person name="Schwartman J."/>
            <person name="Gilmore M."/>
            <person name="Abouelleil A."/>
            <person name="Cao P."/>
            <person name="Chapman S."/>
            <person name="Cusick C."/>
            <person name="Shea T."/>
            <person name="Young S."/>
            <person name="Neafsey D."/>
            <person name="Nusbaum C."/>
            <person name="Birren B."/>
        </authorList>
    </citation>
    <scope>NUCLEOTIDE SEQUENCE [LARGE SCALE GENOMIC DNA]</scope>
    <source>
        <strain evidence="4 5">10A9_DIV0425</strain>
    </source>
</reference>
<comment type="caution">
    <text evidence="4">The sequence shown here is derived from an EMBL/GenBank/DDBJ whole genome shotgun (WGS) entry which is preliminary data.</text>
</comment>
<accession>A0A242JXG6</accession>
<evidence type="ECO:0000259" key="3">
    <source>
        <dbReference type="Pfam" id="PF18998"/>
    </source>
</evidence>
<dbReference type="RefSeq" id="WP_256924542.1">
    <property type="nucleotide sequence ID" value="NZ_NGMO01000003.1"/>
</dbReference>
<dbReference type="InterPro" id="IPR044060">
    <property type="entry name" value="Bacterial_rp_domain"/>
</dbReference>
<feature type="region of interest" description="Disordered" evidence="1">
    <location>
        <begin position="174"/>
        <end position="229"/>
    </location>
</feature>
<evidence type="ECO:0008006" key="6">
    <source>
        <dbReference type="Google" id="ProtNLM"/>
    </source>
</evidence>
<dbReference type="Proteomes" id="UP000194933">
    <property type="component" value="Unassembled WGS sequence"/>
</dbReference>
<evidence type="ECO:0000313" key="5">
    <source>
        <dbReference type="Proteomes" id="UP000194933"/>
    </source>
</evidence>
<protein>
    <recommendedName>
        <fullName evidence="6">WxL domain-containing protein</fullName>
    </recommendedName>
</protein>